<reference evidence="1" key="2">
    <citation type="submission" date="2021-02" db="EMBL/GenBank/DDBJ databases">
        <authorList>
            <person name="Kimball J.A."/>
            <person name="Haas M.W."/>
            <person name="Macchietto M."/>
            <person name="Kono T."/>
            <person name="Duquette J."/>
            <person name="Shao M."/>
        </authorList>
    </citation>
    <scope>NUCLEOTIDE SEQUENCE</scope>
    <source>
        <tissue evidence="1">Fresh leaf tissue</tissue>
    </source>
</reference>
<reference evidence="1" key="1">
    <citation type="journal article" date="2021" name="bioRxiv">
        <title>Whole Genome Assembly and Annotation of Northern Wild Rice, Zizania palustris L., Supports a Whole Genome Duplication in the Zizania Genus.</title>
        <authorList>
            <person name="Haas M."/>
            <person name="Kono T."/>
            <person name="Macchietto M."/>
            <person name="Millas R."/>
            <person name="McGilp L."/>
            <person name="Shao M."/>
            <person name="Duquette J."/>
            <person name="Hirsch C.N."/>
            <person name="Kimball J."/>
        </authorList>
    </citation>
    <scope>NUCLEOTIDE SEQUENCE</scope>
    <source>
        <tissue evidence="1">Fresh leaf tissue</tissue>
    </source>
</reference>
<accession>A0A8J5WV93</accession>
<proteinExistence type="predicted"/>
<comment type="caution">
    <text evidence="1">The sequence shown here is derived from an EMBL/GenBank/DDBJ whole genome shotgun (WGS) entry which is preliminary data.</text>
</comment>
<gene>
    <name evidence="1" type="ORF">GUJ93_ZPchr0012g20659</name>
</gene>
<dbReference type="EMBL" id="JAAALK010000080">
    <property type="protein sequence ID" value="KAG8095492.1"/>
    <property type="molecule type" value="Genomic_DNA"/>
</dbReference>
<dbReference type="AlphaFoldDB" id="A0A8J5WV93"/>
<organism evidence="1 2">
    <name type="scientific">Zizania palustris</name>
    <name type="common">Northern wild rice</name>
    <dbReference type="NCBI Taxonomy" id="103762"/>
    <lineage>
        <taxon>Eukaryota</taxon>
        <taxon>Viridiplantae</taxon>
        <taxon>Streptophyta</taxon>
        <taxon>Embryophyta</taxon>
        <taxon>Tracheophyta</taxon>
        <taxon>Spermatophyta</taxon>
        <taxon>Magnoliopsida</taxon>
        <taxon>Liliopsida</taxon>
        <taxon>Poales</taxon>
        <taxon>Poaceae</taxon>
        <taxon>BOP clade</taxon>
        <taxon>Oryzoideae</taxon>
        <taxon>Oryzeae</taxon>
        <taxon>Zizaniinae</taxon>
        <taxon>Zizania</taxon>
    </lineage>
</organism>
<protein>
    <submittedName>
        <fullName evidence="1">Uncharacterized protein</fullName>
    </submittedName>
</protein>
<name>A0A8J5WV93_ZIZPA</name>
<evidence type="ECO:0000313" key="1">
    <source>
        <dbReference type="EMBL" id="KAG8095492.1"/>
    </source>
</evidence>
<keyword evidence="2" id="KW-1185">Reference proteome</keyword>
<sequence length="144" mass="15498">MPSCPIASSQGSKQAKQLGASASTLHLGPRAAQLQNSSTAAFSPFVACVCFFPIDFTQLCCLGLRGALWREATQQQQAHTAAIVDALKAAVEWLQQHVQRGTWQRLAELEQREENSKAPCGAWHLGAASHKRICAKRGTVRSAG</sequence>
<dbReference type="Proteomes" id="UP000729402">
    <property type="component" value="Unassembled WGS sequence"/>
</dbReference>
<evidence type="ECO:0000313" key="2">
    <source>
        <dbReference type="Proteomes" id="UP000729402"/>
    </source>
</evidence>